<dbReference type="OrthoDB" id="3214694at2"/>
<evidence type="ECO:0000313" key="7">
    <source>
        <dbReference type="EMBL" id="KJE21936.1"/>
    </source>
</evidence>
<feature type="domain" description="Nudix hydrolase" evidence="6">
    <location>
        <begin position="4"/>
        <end position="147"/>
    </location>
</feature>
<reference evidence="7 8" key="2">
    <citation type="journal article" date="2016" name="Genome Announc.">
        <title>Permanent Draft Genome Sequences for Two Variants of Frankia sp. Strain CpI1, the First Frankia Strain Isolated from Root Nodules of Comptonia peregrina.</title>
        <authorList>
            <person name="Oshone R."/>
            <person name="Hurst S.G.IV."/>
            <person name="Abebe-Akele F."/>
            <person name="Simpson S."/>
            <person name="Morris K."/>
            <person name="Thomas W.K."/>
            <person name="Tisa L.S."/>
        </authorList>
    </citation>
    <scope>NUCLEOTIDE SEQUENCE [LARGE SCALE GENOMIC DNA]</scope>
    <source>
        <strain evidence="8">CpI1-S</strain>
    </source>
</reference>
<dbReference type="EMBL" id="JYFN01000029">
    <property type="protein sequence ID" value="KJE21936.1"/>
    <property type="molecule type" value="Genomic_DNA"/>
</dbReference>
<proteinExistence type="inferred from homology"/>
<evidence type="ECO:0000256" key="4">
    <source>
        <dbReference type="ARBA" id="ARBA00022842"/>
    </source>
</evidence>
<dbReference type="PROSITE" id="PS51462">
    <property type="entry name" value="NUDIX"/>
    <property type="match status" value="1"/>
</dbReference>
<dbReference type="PATRIC" id="fig|1502723.3.peg.3144"/>
<evidence type="ECO:0000313" key="8">
    <source>
        <dbReference type="Proteomes" id="UP000032545"/>
    </source>
</evidence>
<dbReference type="GO" id="GO:0016787">
    <property type="term" value="F:hydrolase activity"/>
    <property type="evidence" value="ECO:0007669"/>
    <property type="project" value="UniProtKB-KW"/>
</dbReference>
<dbReference type="InterPro" id="IPR015797">
    <property type="entry name" value="NUDIX_hydrolase-like_dom_sf"/>
</dbReference>
<dbReference type="PANTHER" id="PTHR43046:SF12">
    <property type="entry name" value="GDP-MANNOSE MANNOSYL HYDROLASE"/>
    <property type="match status" value="1"/>
</dbReference>
<name>A0A0D8BCM8_9ACTN</name>
<dbReference type="PROSITE" id="PS00893">
    <property type="entry name" value="NUDIX_BOX"/>
    <property type="match status" value="1"/>
</dbReference>
<dbReference type="CDD" id="cd04685">
    <property type="entry name" value="NUDIX_Hydrolase"/>
    <property type="match status" value="1"/>
</dbReference>
<organism evidence="7 8">
    <name type="scientific">Frankia torreyi</name>
    <dbReference type="NCBI Taxonomy" id="1856"/>
    <lineage>
        <taxon>Bacteria</taxon>
        <taxon>Bacillati</taxon>
        <taxon>Actinomycetota</taxon>
        <taxon>Actinomycetes</taxon>
        <taxon>Frankiales</taxon>
        <taxon>Frankiaceae</taxon>
        <taxon>Frankia</taxon>
    </lineage>
</organism>
<dbReference type="Pfam" id="PF00293">
    <property type="entry name" value="NUDIX"/>
    <property type="match status" value="1"/>
</dbReference>
<keyword evidence="4" id="KW-0460">Magnesium</keyword>
<accession>A0A0D8BCM8</accession>
<keyword evidence="3 5" id="KW-0378">Hydrolase</keyword>
<dbReference type="Gene3D" id="3.90.79.10">
    <property type="entry name" value="Nucleoside Triphosphate Pyrophosphohydrolase"/>
    <property type="match status" value="1"/>
</dbReference>
<sequence length="159" mass="17791">MALQIRLAARVVLVDPSDAVLLLRSHDPTLDDAPQWWHVPGGGLDEGESTEQAAVREVFEEVGYRLADPGPAVATRRASFTFLGRTFQQFDTFYVARVPHRLELDPSSWTETERGSLLGWAWWTVPELRATEQTVYPTRLVGLVEGWLRSGPPAAPIRL</sequence>
<gene>
    <name evidence="7" type="ORF">FF36_03688</name>
</gene>
<dbReference type="InterPro" id="IPR020084">
    <property type="entry name" value="NUDIX_hydrolase_CS"/>
</dbReference>
<comment type="similarity">
    <text evidence="2 5">Belongs to the Nudix hydrolase family.</text>
</comment>
<comment type="caution">
    <text evidence="7">The sequence shown here is derived from an EMBL/GenBank/DDBJ whole genome shotgun (WGS) entry which is preliminary data.</text>
</comment>
<dbReference type="InterPro" id="IPR000086">
    <property type="entry name" value="NUDIX_hydrolase_dom"/>
</dbReference>
<reference evidence="8" key="1">
    <citation type="submission" date="2015-02" db="EMBL/GenBank/DDBJ databases">
        <title>Draft Genome of Frankia sp. CpI1-S.</title>
        <authorList>
            <person name="Oshone R.T."/>
            <person name="Ngom M."/>
            <person name="Ghodhbane-Gtari F."/>
            <person name="Gtari M."/>
            <person name="Morris K."/>
            <person name="Thomas K."/>
            <person name="Sen A."/>
            <person name="Tisa L.S."/>
        </authorList>
    </citation>
    <scope>NUCLEOTIDE SEQUENCE [LARGE SCALE GENOMIC DNA]</scope>
    <source>
        <strain evidence="8">CpI1-S</strain>
    </source>
</reference>
<protein>
    <submittedName>
        <fullName evidence="7">ADP-ribose pyrophosphatase</fullName>
    </submittedName>
</protein>
<evidence type="ECO:0000259" key="6">
    <source>
        <dbReference type="PROSITE" id="PS51462"/>
    </source>
</evidence>
<evidence type="ECO:0000256" key="1">
    <source>
        <dbReference type="ARBA" id="ARBA00001946"/>
    </source>
</evidence>
<dbReference type="Proteomes" id="UP000032545">
    <property type="component" value="Unassembled WGS sequence"/>
</dbReference>
<evidence type="ECO:0000256" key="5">
    <source>
        <dbReference type="RuleBase" id="RU003476"/>
    </source>
</evidence>
<dbReference type="PANTHER" id="PTHR43046">
    <property type="entry name" value="GDP-MANNOSE MANNOSYL HYDROLASE"/>
    <property type="match status" value="1"/>
</dbReference>
<keyword evidence="8" id="KW-1185">Reference proteome</keyword>
<comment type="cofactor">
    <cofactor evidence="1">
        <name>Mg(2+)</name>
        <dbReference type="ChEBI" id="CHEBI:18420"/>
    </cofactor>
</comment>
<dbReference type="AlphaFoldDB" id="A0A0D8BCM8"/>
<dbReference type="RefSeq" id="WP_044886267.1">
    <property type="nucleotide sequence ID" value="NZ_JYFN01000029.1"/>
</dbReference>
<dbReference type="InterPro" id="IPR020476">
    <property type="entry name" value="Nudix_hydrolase"/>
</dbReference>
<evidence type="ECO:0000256" key="2">
    <source>
        <dbReference type="ARBA" id="ARBA00005582"/>
    </source>
</evidence>
<evidence type="ECO:0000256" key="3">
    <source>
        <dbReference type="ARBA" id="ARBA00022801"/>
    </source>
</evidence>
<dbReference type="PRINTS" id="PR00502">
    <property type="entry name" value="NUDIXFAMILY"/>
</dbReference>
<dbReference type="SUPFAM" id="SSF55811">
    <property type="entry name" value="Nudix"/>
    <property type="match status" value="1"/>
</dbReference>